<organism evidence="3 4">
    <name type="scientific">Spinacia oleracea</name>
    <name type="common">Spinach</name>
    <dbReference type="NCBI Taxonomy" id="3562"/>
    <lineage>
        <taxon>Eukaryota</taxon>
        <taxon>Viridiplantae</taxon>
        <taxon>Streptophyta</taxon>
        <taxon>Embryophyta</taxon>
        <taxon>Tracheophyta</taxon>
        <taxon>Spermatophyta</taxon>
        <taxon>Magnoliopsida</taxon>
        <taxon>eudicotyledons</taxon>
        <taxon>Gunneridae</taxon>
        <taxon>Pentapetalae</taxon>
        <taxon>Caryophyllales</taxon>
        <taxon>Chenopodiaceae</taxon>
        <taxon>Chenopodioideae</taxon>
        <taxon>Anserineae</taxon>
        <taxon>Spinacia</taxon>
    </lineage>
</organism>
<dbReference type="OrthoDB" id="773760at2759"/>
<feature type="region of interest" description="Disordered" evidence="1">
    <location>
        <begin position="1"/>
        <end position="27"/>
    </location>
</feature>
<dbReference type="InterPro" id="IPR006121">
    <property type="entry name" value="HMA_dom"/>
</dbReference>
<dbReference type="InterPro" id="IPR036163">
    <property type="entry name" value="HMA_dom_sf"/>
</dbReference>
<feature type="compositionally biased region" description="Basic and acidic residues" evidence="1">
    <location>
        <begin position="72"/>
        <end position="89"/>
    </location>
</feature>
<name>A0A9R0JU82_SPIOL</name>
<reference evidence="3" key="1">
    <citation type="journal article" date="2021" name="Nat. Commun.">
        <title>Genomic analyses provide insights into spinach domestication and the genetic basis of agronomic traits.</title>
        <authorList>
            <person name="Cai X."/>
            <person name="Sun X."/>
            <person name="Xu C."/>
            <person name="Sun H."/>
            <person name="Wang X."/>
            <person name="Ge C."/>
            <person name="Zhang Z."/>
            <person name="Wang Q."/>
            <person name="Fei Z."/>
            <person name="Jiao C."/>
            <person name="Wang Q."/>
        </authorList>
    </citation>
    <scope>NUCLEOTIDE SEQUENCE [LARGE SCALE GENOMIC DNA]</scope>
    <source>
        <strain evidence="3">cv. Varoflay</strain>
    </source>
</reference>
<dbReference type="PROSITE" id="PS50846">
    <property type="entry name" value="HMA_2"/>
    <property type="match status" value="2"/>
</dbReference>
<feature type="compositionally biased region" description="Basic and acidic residues" evidence="1">
    <location>
        <begin position="275"/>
        <end position="293"/>
    </location>
</feature>
<dbReference type="KEGG" id="soe:110786948"/>
<dbReference type="GeneID" id="110786948"/>
<feature type="compositionally biased region" description="Basic and acidic residues" evidence="1">
    <location>
        <begin position="1"/>
        <end position="16"/>
    </location>
</feature>
<sequence length="368" mass="39096">MGEKKEGDQKKNDGQKKGGGGDGGSTTVVLKFDMHCEGCAKKVRRSMKNFNGVESVKTDCSAGKLTVVGKVDPVKIKERVEEKTKKKVELLSFQPNKPSNKEGGGGGGGEKKSDGGGGEKKSDGGEKKADDKKSEAKSDDKKSEDKKEKAQEKPKEPQVATVLLKTRVHCEGCAQKIKKIVGKCDGVQDINVDLQKDVITVKGTMNMKDMLPYLNIKLKRNVEIAAPAKKDDKAGGDKKPKEGGGGGAKEKPKEGGGGGSSEKPKEGGGGGGSSEKGKGGGEKKEGGGKKDGGEGNASKGENVTKIEVNKMEYNPYGYGYGAQAYTYDPRQQGESSYSHQVADYWHEPEFSHPPQMFSDENPNACSVM</sequence>
<feature type="region of interest" description="Disordered" evidence="1">
    <location>
        <begin position="61"/>
        <end position="159"/>
    </location>
</feature>
<dbReference type="SUPFAM" id="SSF55008">
    <property type="entry name" value="HMA, heavy metal-associated domain"/>
    <property type="match status" value="2"/>
</dbReference>
<feature type="domain" description="HMA" evidence="2">
    <location>
        <begin position="159"/>
        <end position="227"/>
    </location>
</feature>
<evidence type="ECO:0000313" key="4">
    <source>
        <dbReference type="RefSeq" id="XP_021847224.1"/>
    </source>
</evidence>
<dbReference type="Proteomes" id="UP000813463">
    <property type="component" value="Chromosome 5"/>
</dbReference>
<dbReference type="InterPro" id="IPR044594">
    <property type="entry name" value="HIPP01/3/5/6"/>
</dbReference>
<gene>
    <name evidence="4" type="primary">LOC110786948</name>
</gene>
<dbReference type="Gene3D" id="3.30.70.100">
    <property type="match status" value="2"/>
</dbReference>
<dbReference type="Pfam" id="PF00403">
    <property type="entry name" value="HMA"/>
    <property type="match status" value="2"/>
</dbReference>
<feature type="domain" description="HMA" evidence="2">
    <location>
        <begin position="25"/>
        <end position="88"/>
    </location>
</feature>
<dbReference type="PANTHER" id="PTHR46413:SF1">
    <property type="entry name" value="HEAVY METAL-ASSOCIATED ISOPRENYLATED PLANT PROTEIN 6"/>
    <property type="match status" value="1"/>
</dbReference>
<feature type="compositionally biased region" description="Basic and acidic residues" evidence="1">
    <location>
        <begin position="228"/>
        <end position="254"/>
    </location>
</feature>
<evidence type="ECO:0000313" key="3">
    <source>
        <dbReference type="Proteomes" id="UP000813463"/>
    </source>
</evidence>
<dbReference type="RefSeq" id="XP_021847224.1">
    <property type="nucleotide sequence ID" value="XM_021991532.2"/>
</dbReference>
<evidence type="ECO:0000259" key="2">
    <source>
        <dbReference type="PROSITE" id="PS50846"/>
    </source>
</evidence>
<proteinExistence type="predicted"/>
<dbReference type="AlphaFoldDB" id="A0A9R0JU82"/>
<dbReference type="GO" id="GO:0046872">
    <property type="term" value="F:metal ion binding"/>
    <property type="evidence" value="ECO:0007669"/>
    <property type="project" value="InterPro"/>
</dbReference>
<keyword evidence="3" id="KW-1185">Reference proteome</keyword>
<dbReference type="PANTHER" id="PTHR46413">
    <property type="entry name" value="HEAVY METAL-ASSOCIATED ISOPRENYLATED PLANT PROTEIN 6"/>
    <property type="match status" value="1"/>
</dbReference>
<feature type="region of interest" description="Disordered" evidence="1">
    <location>
        <begin position="227"/>
        <end position="304"/>
    </location>
</feature>
<reference evidence="4" key="2">
    <citation type="submission" date="2025-08" db="UniProtKB">
        <authorList>
            <consortium name="RefSeq"/>
        </authorList>
    </citation>
    <scope>IDENTIFICATION</scope>
    <source>
        <tissue evidence="4">Leaf</tissue>
    </source>
</reference>
<evidence type="ECO:0000256" key="1">
    <source>
        <dbReference type="SAM" id="MobiDB-lite"/>
    </source>
</evidence>
<dbReference type="CDD" id="cd00371">
    <property type="entry name" value="HMA"/>
    <property type="match status" value="2"/>
</dbReference>
<feature type="compositionally biased region" description="Basic and acidic residues" evidence="1">
    <location>
        <begin position="109"/>
        <end position="156"/>
    </location>
</feature>
<protein>
    <submittedName>
        <fullName evidence="4">Heavy metal-associated isoprenylated plant protein 6 isoform X1</fullName>
    </submittedName>
</protein>
<accession>A0A9R0JU82</accession>